<dbReference type="PATRIC" id="fig|797473.3.peg.960"/>
<dbReference type="HOGENOM" id="CLU_000022_59_9_6"/>
<feature type="compositionally biased region" description="Basic residues" evidence="2">
    <location>
        <begin position="290"/>
        <end position="301"/>
    </location>
</feature>
<name>G9ZEL9_9GAMM</name>
<comment type="caution">
    <text evidence="4">The sequence shown here is derived from an EMBL/GenBank/DDBJ whole genome shotgun (WGS) entry which is preliminary data.</text>
</comment>
<dbReference type="STRING" id="797473.HMPREF9080_01199"/>
<dbReference type="SUPFAM" id="SSF56801">
    <property type="entry name" value="Acetyl-CoA synthetase-like"/>
    <property type="match status" value="1"/>
</dbReference>
<dbReference type="InterPro" id="IPR042099">
    <property type="entry name" value="ANL_N_sf"/>
</dbReference>
<dbReference type="PANTHER" id="PTHR43767:SF8">
    <property type="entry name" value="LONG-CHAIN-FATTY-ACID--COA LIGASE"/>
    <property type="match status" value="1"/>
</dbReference>
<evidence type="ECO:0000259" key="3">
    <source>
        <dbReference type="Pfam" id="PF00501"/>
    </source>
</evidence>
<feature type="domain" description="AMP-dependent synthetase/ligase" evidence="3">
    <location>
        <begin position="40"/>
        <end position="281"/>
    </location>
</feature>
<keyword evidence="1 4" id="KW-0436">Ligase</keyword>
<evidence type="ECO:0000313" key="4">
    <source>
        <dbReference type="EMBL" id="EHM54488.1"/>
    </source>
</evidence>
<dbReference type="InterPro" id="IPR050237">
    <property type="entry name" value="ATP-dep_AMP-bd_enzyme"/>
</dbReference>
<dbReference type="EMBL" id="AGCM01000068">
    <property type="protein sequence ID" value="EHM54488.1"/>
    <property type="molecule type" value="Genomic_DNA"/>
</dbReference>
<evidence type="ECO:0000256" key="2">
    <source>
        <dbReference type="SAM" id="MobiDB-lite"/>
    </source>
</evidence>
<dbReference type="PROSITE" id="PS00455">
    <property type="entry name" value="AMP_BINDING"/>
    <property type="match status" value="1"/>
</dbReference>
<dbReference type="Gene3D" id="3.40.50.12780">
    <property type="entry name" value="N-terminal domain of ligase-like"/>
    <property type="match status" value="1"/>
</dbReference>
<accession>G9ZEL9</accession>
<feature type="region of interest" description="Disordered" evidence="2">
    <location>
        <begin position="290"/>
        <end position="320"/>
    </location>
</feature>
<reference evidence="4 5" key="1">
    <citation type="submission" date="2011-08" db="EMBL/GenBank/DDBJ databases">
        <authorList>
            <person name="Weinstock G."/>
            <person name="Sodergren E."/>
            <person name="Clifton S."/>
            <person name="Fulton L."/>
            <person name="Fulton B."/>
            <person name="Courtney L."/>
            <person name="Fronick C."/>
            <person name="Harrison M."/>
            <person name="Strong C."/>
            <person name="Farmer C."/>
            <person name="Delahaunty K."/>
            <person name="Markovic C."/>
            <person name="Hall O."/>
            <person name="Minx P."/>
            <person name="Tomlinson C."/>
            <person name="Mitreva M."/>
            <person name="Hou S."/>
            <person name="Chen J."/>
            <person name="Wollam A."/>
            <person name="Pepin K.H."/>
            <person name="Johnson M."/>
            <person name="Bhonagiri V."/>
            <person name="Zhang X."/>
            <person name="Suruliraj S."/>
            <person name="Warren W."/>
            <person name="Chinwalla A."/>
            <person name="Mardis E.R."/>
            <person name="Wilson R.K."/>
        </authorList>
    </citation>
    <scope>NUCLEOTIDE SEQUENCE [LARGE SCALE GENOMIC DNA]</scope>
    <source>
        <strain evidence="4 5">F0432</strain>
    </source>
</reference>
<dbReference type="Proteomes" id="UP000004750">
    <property type="component" value="Unassembled WGS sequence"/>
</dbReference>
<evidence type="ECO:0000256" key="1">
    <source>
        <dbReference type="ARBA" id="ARBA00022598"/>
    </source>
</evidence>
<dbReference type="PANTHER" id="PTHR43767">
    <property type="entry name" value="LONG-CHAIN-FATTY-ACID--COA LIGASE"/>
    <property type="match status" value="1"/>
</dbReference>
<dbReference type="InterPro" id="IPR020845">
    <property type="entry name" value="AMP-binding_CS"/>
</dbReference>
<gene>
    <name evidence="4" type="ORF">HMPREF9080_01199</name>
</gene>
<protein>
    <submittedName>
        <fullName evidence="4">CoA ligase domain protein</fullName>
    </submittedName>
</protein>
<dbReference type="InterPro" id="IPR000873">
    <property type="entry name" value="AMP-dep_synth/lig_dom"/>
</dbReference>
<dbReference type="AlphaFoldDB" id="G9ZEL9"/>
<dbReference type="Pfam" id="PF00501">
    <property type="entry name" value="AMP-binding"/>
    <property type="match status" value="1"/>
</dbReference>
<proteinExistence type="predicted"/>
<sequence>MTTTDDIPRPWLASYRAEVPHDCAGGEYPNLAAFLEAMFDRHAALPAFSNFRRTLSFAEIGERARAFAAYLRHDLGYQPGDRLALMMPNILQFPICLYGCMLAGVVVVNVNPLYTARELEHQLNDSGARGIVLAENFTRSVAEVRPQVPGLKDIIVTCYGDEMGWFWSPIVDFYVRHIGKLVPPYYLPDVITFKKALRKGRRLPYTPHQAAPDDMAMLQYTGGTTGVAKGAMLTHANLLANAAQINLWIGSYNIGPDDVLITALPLYHIFCCTINSIACMARRAFRARHQPARHQILHHHPAPPPANHADRRQHPLQNPA</sequence>
<organism evidence="4 5">
    <name type="scientific">Cardiobacterium valvarum F0432</name>
    <dbReference type="NCBI Taxonomy" id="797473"/>
    <lineage>
        <taxon>Bacteria</taxon>
        <taxon>Pseudomonadati</taxon>
        <taxon>Pseudomonadota</taxon>
        <taxon>Gammaproteobacteria</taxon>
        <taxon>Cardiobacteriales</taxon>
        <taxon>Cardiobacteriaceae</taxon>
        <taxon>Cardiobacterium</taxon>
    </lineage>
</organism>
<evidence type="ECO:0000313" key="5">
    <source>
        <dbReference type="Proteomes" id="UP000004750"/>
    </source>
</evidence>
<dbReference type="GO" id="GO:0016874">
    <property type="term" value="F:ligase activity"/>
    <property type="evidence" value="ECO:0007669"/>
    <property type="project" value="UniProtKB-KW"/>
</dbReference>